<sequence>MTEQQQQQQNLAKSKDIPFNTTDTKGNSGSDNATDTKLDEEKALEEEKIINEEYKTWKKNSPFLYDLLVTHALEWPSLTVQWFPDLEKPEGKDYTIQRLLLGTHTSDNEQNYLKIAHIQMPRDDVSLEKRKLNPDTKELGGYGAAECKITIAQRINHDGEINRARYMPQNPDIIATKTVVENGAVFIFDRTKHPSMPPSDSVCRPELKLVGHTKEGRVFVVDALLSWLGAHGFGCIHD</sequence>
<dbReference type="Proteomes" id="UP001145114">
    <property type="component" value="Unassembled WGS sequence"/>
</dbReference>
<name>A0ACC1HDP3_9FUNG</name>
<proteinExistence type="predicted"/>
<reference evidence="1" key="1">
    <citation type="submission" date="2022-06" db="EMBL/GenBank/DDBJ databases">
        <title>Phylogenomic reconstructions and comparative analyses of Kickxellomycotina fungi.</title>
        <authorList>
            <person name="Reynolds N.K."/>
            <person name="Stajich J.E."/>
            <person name="Barry K."/>
            <person name="Grigoriev I.V."/>
            <person name="Crous P."/>
            <person name="Smith M.E."/>
        </authorList>
    </citation>
    <scope>NUCLEOTIDE SEQUENCE</scope>
    <source>
        <strain evidence="1">RSA 2271</strain>
    </source>
</reference>
<dbReference type="EMBL" id="JAMZIH010006252">
    <property type="protein sequence ID" value="KAJ1674115.1"/>
    <property type="molecule type" value="Genomic_DNA"/>
</dbReference>
<evidence type="ECO:0000313" key="1">
    <source>
        <dbReference type="EMBL" id="KAJ1674115.1"/>
    </source>
</evidence>
<evidence type="ECO:0000313" key="2">
    <source>
        <dbReference type="Proteomes" id="UP001145114"/>
    </source>
</evidence>
<comment type="caution">
    <text evidence="1">The sequence shown here is derived from an EMBL/GenBank/DDBJ whole genome shotgun (WGS) entry which is preliminary data.</text>
</comment>
<keyword evidence="2" id="KW-1185">Reference proteome</keyword>
<accession>A0ACC1HDP3</accession>
<gene>
    <name evidence="1" type="primary">HAT2</name>
    <name evidence="1" type="ORF">EV182_003936</name>
</gene>
<protein>
    <submittedName>
        <fullName evidence="1">Histone acetyltransferase type B subunit 2</fullName>
    </submittedName>
</protein>
<organism evidence="1 2">
    <name type="scientific">Spiromyces aspiralis</name>
    <dbReference type="NCBI Taxonomy" id="68401"/>
    <lineage>
        <taxon>Eukaryota</taxon>
        <taxon>Fungi</taxon>
        <taxon>Fungi incertae sedis</taxon>
        <taxon>Zoopagomycota</taxon>
        <taxon>Kickxellomycotina</taxon>
        <taxon>Kickxellomycetes</taxon>
        <taxon>Kickxellales</taxon>
        <taxon>Kickxellaceae</taxon>
        <taxon>Spiromyces</taxon>
    </lineage>
</organism>